<dbReference type="RefSeq" id="WP_378591483.1">
    <property type="nucleotide sequence ID" value="NZ_JBHSKD010000018.1"/>
</dbReference>
<dbReference type="SUPFAM" id="SSF52540">
    <property type="entry name" value="P-loop containing nucleoside triphosphate hydrolases"/>
    <property type="match status" value="1"/>
</dbReference>
<keyword evidence="1" id="KW-0808">Transferase</keyword>
<dbReference type="Proteomes" id="UP001596087">
    <property type="component" value="Unassembled WGS sequence"/>
</dbReference>
<comment type="caution">
    <text evidence="1">The sequence shown here is derived from an EMBL/GenBank/DDBJ whole genome shotgun (WGS) entry which is preliminary data.</text>
</comment>
<protein>
    <submittedName>
        <fullName evidence="1">Sulfotransferase family protein</fullName>
        <ecNumber evidence="1">2.8.2.-</ecNumber>
    </submittedName>
</protein>
<proteinExistence type="predicted"/>
<dbReference type="PANTHER" id="PTHR10704">
    <property type="entry name" value="CARBOHYDRATE SULFOTRANSFERASE"/>
    <property type="match status" value="1"/>
</dbReference>
<accession>A0ABW0BM66</accession>
<dbReference type="InterPro" id="IPR027417">
    <property type="entry name" value="P-loop_NTPase"/>
</dbReference>
<evidence type="ECO:0000313" key="2">
    <source>
        <dbReference type="Proteomes" id="UP001596087"/>
    </source>
</evidence>
<dbReference type="Pfam" id="PF13469">
    <property type="entry name" value="Sulfotransfer_3"/>
    <property type="match status" value="1"/>
</dbReference>
<dbReference type="InterPro" id="IPR051135">
    <property type="entry name" value="Gal/GlcNAc/GalNAc_ST"/>
</dbReference>
<name>A0ABW0BM66_9ACTN</name>
<dbReference type="EC" id="2.8.2.-" evidence="1"/>
<dbReference type="Gene3D" id="3.40.50.300">
    <property type="entry name" value="P-loop containing nucleotide triphosphate hydrolases"/>
    <property type="match status" value="1"/>
</dbReference>
<gene>
    <name evidence="1" type="ORF">ACFPGP_15045</name>
</gene>
<evidence type="ECO:0000313" key="1">
    <source>
        <dbReference type="EMBL" id="MFC5177997.1"/>
    </source>
</evidence>
<dbReference type="GO" id="GO:0016740">
    <property type="term" value="F:transferase activity"/>
    <property type="evidence" value="ECO:0007669"/>
    <property type="project" value="UniProtKB-KW"/>
</dbReference>
<keyword evidence="2" id="KW-1185">Reference proteome</keyword>
<organism evidence="1 2">
    <name type="scientific">Nocardioides taihuensis</name>
    <dbReference type="NCBI Taxonomy" id="1835606"/>
    <lineage>
        <taxon>Bacteria</taxon>
        <taxon>Bacillati</taxon>
        <taxon>Actinomycetota</taxon>
        <taxon>Actinomycetes</taxon>
        <taxon>Propionibacteriales</taxon>
        <taxon>Nocardioidaceae</taxon>
        <taxon>Nocardioides</taxon>
    </lineage>
</organism>
<sequence>MADRRRGGAGRAGRPRVLVVLGSGRSGSTLLEAALGDVPGVEALGEVVHLPERALRDDELCACGLAFSDCPFWVAVGKNAFDGWDRVDADELIALRHEVVRTRHLPRLLAGSPTSGGRLRRDALVERLDALYRAAAEESGARLLVDSSKMPAWAALVAYADVDVHFLHVVRDPRGVAYSLGKEVVRPEAAGTDLMHRTTPREAALWWSAFELAASALRARHPGRVTTVRYEDFVADPRGTVRTAVEAAGVAVTEADLAHVSRDGVVLGTHHQVAGNPVRFTTGPVPIRPDQTWRRSLPVRDRRTVELLTTGIRRLRGYR</sequence>
<dbReference type="EMBL" id="JBHSKD010000018">
    <property type="protein sequence ID" value="MFC5177997.1"/>
    <property type="molecule type" value="Genomic_DNA"/>
</dbReference>
<reference evidence="2" key="1">
    <citation type="journal article" date="2019" name="Int. J. Syst. Evol. Microbiol.">
        <title>The Global Catalogue of Microorganisms (GCM) 10K type strain sequencing project: providing services to taxonomists for standard genome sequencing and annotation.</title>
        <authorList>
            <consortium name="The Broad Institute Genomics Platform"/>
            <consortium name="The Broad Institute Genome Sequencing Center for Infectious Disease"/>
            <person name="Wu L."/>
            <person name="Ma J."/>
        </authorList>
    </citation>
    <scope>NUCLEOTIDE SEQUENCE [LARGE SCALE GENOMIC DNA]</scope>
    <source>
        <strain evidence="2">DFY41</strain>
    </source>
</reference>
<dbReference type="PANTHER" id="PTHR10704:SF44">
    <property type="entry name" value="LD35051P-RELATED"/>
    <property type="match status" value="1"/>
</dbReference>